<protein>
    <submittedName>
        <fullName evidence="3">Stage II sporulation protein P</fullName>
    </submittedName>
</protein>
<gene>
    <name evidence="3" type="ORF">P5G65_23400</name>
</gene>
<name>A0ABU6DHR2_9BACL</name>
<accession>A0ABU6DHR2</accession>
<organism evidence="3 4">
    <name type="scientific">Paenibacillus chondroitinus</name>
    <dbReference type="NCBI Taxonomy" id="59842"/>
    <lineage>
        <taxon>Bacteria</taxon>
        <taxon>Bacillati</taxon>
        <taxon>Bacillota</taxon>
        <taxon>Bacilli</taxon>
        <taxon>Bacillales</taxon>
        <taxon>Paenibacillaceae</taxon>
        <taxon>Paenibacillus</taxon>
    </lineage>
</organism>
<keyword evidence="2" id="KW-0812">Transmembrane</keyword>
<dbReference type="Proteomes" id="UP001355653">
    <property type="component" value="Unassembled WGS sequence"/>
</dbReference>
<evidence type="ECO:0000256" key="1">
    <source>
        <dbReference type="SAM" id="MobiDB-lite"/>
    </source>
</evidence>
<dbReference type="RefSeq" id="WP_164819600.1">
    <property type="nucleotide sequence ID" value="NZ_JAROBY010000041.1"/>
</dbReference>
<feature type="region of interest" description="Disordered" evidence="1">
    <location>
        <begin position="154"/>
        <end position="181"/>
    </location>
</feature>
<dbReference type="InterPro" id="IPR010897">
    <property type="entry name" value="Spore_II_P"/>
</dbReference>
<feature type="transmembrane region" description="Helical" evidence="2">
    <location>
        <begin position="26"/>
        <end position="47"/>
    </location>
</feature>
<dbReference type="NCBIfam" id="TIGR02867">
    <property type="entry name" value="spore_II_P"/>
    <property type="match status" value="1"/>
</dbReference>
<keyword evidence="2" id="KW-0472">Membrane</keyword>
<evidence type="ECO:0000313" key="3">
    <source>
        <dbReference type="EMBL" id="MEB4796852.1"/>
    </source>
</evidence>
<sequence>MKWLTAEVETNKIKRFFQGLGTLTRLYLMLSFITFSVVFIVGTLVYLQNKISFEPLSTITGTAATVPTTVFIDMMTTQVPQLEKASTSTFSQKNITKFLFQFMSGINPKNPKSLVALAIPGMERETPSLLYGGDAATSISPVEYNPPAKVFQQDEISSTREESPAPVPSEPAPNKQVNENKGNKSVFIYHSHNRESWIPELTKITNPDLAFDANKNVTLLGKRMKESFDKLGISATHSDKDYPSSVKGFTYPKSYQYSKLTVKEAFATNPKLSYLFDIHRDSQGRDKATVTINKKDYAQIYFVVGEKNPNWEKNMEFAKKIHDKLNEKYPGISRGIFGKNSNGNGEYNQSISPNSSLIEIGGVENTLVESYRTIDILVEIIADLINDAEKV</sequence>
<keyword evidence="2" id="KW-1133">Transmembrane helix</keyword>
<comment type="caution">
    <text evidence="3">The sequence shown here is derived from an EMBL/GenBank/DDBJ whole genome shotgun (WGS) entry which is preliminary data.</text>
</comment>
<proteinExistence type="predicted"/>
<dbReference type="EMBL" id="JAROBY010000041">
    <property type="protein sequence ID" value="MEB4796852.1"/>
    <property type="molecule type" value="Genomic_DNA"/>
</dbReference>
<reference evidence="3 4" key="1">
    <citation type="submission" date="2023-03" db="EMBL/GenBank/DDBJ databases">
        <title>Bacillus Genome Sequencing.</title>
        <authorList>
            <person name="Dunlap C."/>
        </authorList>
    </citation>
    <scope>NUCLEOTIDE SEQUENCE [LARGE SCALE GENOMIC DNA]</scope>
    <source>
        <strain evidence="3 4">NRS-1351</strain>
    </source>
</reference>
<keyword evidence="4" id="KW-1185">Reference proteome</keyword>
<evidence type="ECO:0000256" key="2">
    <source>
        <dbReference type="SAM" id="Phobius"/>
    </source>
</evidence>
<evidence type="ECO:0000313" key="4">
    <source>
        <dbReference type="Proteomes" id="UP001355653"/>
    </source>
</evidence>
<dbReference type="Pfam" id="PF07454">
    <property type="entry name" value="SpoIIP"/>
    <property type="match status" value="1"/>
</dbReference>